<accession>A0A409YTP5</accession>
<feature type="compositionally biased region" description="Basic and acidic residues" evidence="1">
    <location>
        <begin position="1"/>
        <end position="30"/>
    </location>
</feature>
<name>A0A409YTP5_9AGAR</name>
<organism evidence="2 3">
    <name type="scientific">Gymnopilus dilepis</name>
    <dbReference type="NCBI Taxonomy" id="231916"/>
    <lineage>
        <taxon>Eukaryota</taxon>
        <taxon>Fungi</taxon>
        <taxon>Dikarya</taxon>
        <taxon>Basidiomycota</taxon>
        <taxon>Agaricomycotina</taxon>
        <taxon>Agaricomycetes</taxon>
        <taxon>Agaricomycetidae</taxon>
        <taxon>Agaricales</taxon>
        <taxon>Agaricineae</taxon>
        <taxon>Hymenogastraceae</taxon>
        <taxon>Gymnopilus</taxon>
    </lineage>
</organism>
<gene>
    <name evidence="2" type="ORF">CVT26_004851</name>
</gene>
<proteinExistence type="predicted"/>
<feature type="compositionally biased region" description="Basic and acidic residues" evidence="1">
    <location>
        <begin position="168"/>
        <end position="177"/>
    </location>
</feature>
<evidence type="ECO:0000313" key="2">
    <source>
        <dbReference type="EMBL" id="PPR06405.1"/>
    </source>
</evidence>
<sequence>MGAGRGVERSWYDVDPHTSRRRSSRIEGIEHLTAAALEHPPSRTGVLTSYRTPHPKEYAKLPKNSRTEHKKLRVLERHQPTYRGRPGRIKCDRGREATLEDGKGRRWKRDSLHVIHNTTSPGTRQTSPKAAKLSSKSYASWNAIRPDIDIVQVGGAAQHHPRSSRTKTKGDRGREDTLDGGEGRIWWANRKRVPARLNGLLDAISEAQRLQVAVAML</sequence>
<protein>
    <submittedName>
        <fullName evidence="2">Uncharacterized protein</fullName>
    </submittedName>
</protein>
<feature type="region of interest" description="Disordered" evidence="1">
    <location>
        <begin position="1"/>
        <end position="60"/>
    </location>
</feature>
<dbReference type="Proteomes" id="UP000284706">
    <property type="component" value="Unassembled WGS sequence"/>
</dbReference>
<evidence type="ECO:0000256" key="1">
    <source>
        <dbReference type="SAM" id="MobiDB-lite"/>
    </source>
</evidence>
<comment type="caution">
    <text evidence="2">The sequence shown here is derived from an EMBL/GenBank/DDBJ whole genome shotgun (WGS) entry which is preliminary data.</text>
</comment>
<dbReference type="EMBL" id="NHYE01000329">
    <property type="protein sequence ID" value="PPR06405.1"/>
    <property type="molecule type" value="Genomic_DNA"/>
</dbReference>
<dbReference type="AlphaFoldDB" id="A0A409YTP5"/>
<feature type="region of interest" description="Disordered" evidence="1">
    <location>
        <begin position="154"/>
        <end position="181"/>
    </location>
</feature>
<dbReference type="InParanoid" id="A0A409YTP5"/>
<reference evidence="2 3" key="1">
    <citation type="journal article" date="2018" name="Evol. Lett.">
        <title>Horizontal gene cluster transfer increased hallucinogenic mushroom diversity.</title>
        <authorList>
            <person name="Reynolds H.T."/>
            <person name="Vijayakumar V."/>
            <person name="Gluck-Thaler E."/>
            <person name="Korotkin H.B."/>
            <person name="Matheny P.B."/>
            <person name="Slot J.C."/>
        </authorList>
    </citation>
    <scope>NUCLEOTIDE SEQUENCE [LARGE SCALE GENOMIC DNA]</scope>
    <source>
        <strain evidence="2 3">SRW20</strain>
    </source>
</reference>
<keyword evidence="3" id="KW-1185">Reference proteome</keyword>
<evidence type="ECO:0000313" key="3">
    <source>
        <dbReference type="Proteomes" id="UP000284706"/>
    </source>
</evidence>